<evidence type="ECO:0000313" key="5">
    <source>
        <dbReference type="Proteomes" id="UP000605848"/>
    </source>
</evidence>
<dbReference type="SMART" id="SM00065">
    <property type="entry name" value="GAF"/>
    <property type="match status" value="1"/>
</dbReference>
<feature type="domain" description="PAS" evidence="2">
    <location>
        <begin position="303"/>
        <end position="350"/>
    </location>
</feature>
<reference evidence="4" key="1">
    <citation type="submission" date="2021-01" db="EMBL/GenBank/DDBJ databases">
        <title>Microvirga sp.</title>
        <authorList>
            <person name="Kim M.K."/>
        </authorList>
    </citation>
    <scope>NUCLEOTIDE SEQUENCE</scope>
    <source>
        <strain evidence="4">5420S-16</strain>
    </source>
</reference>
<dbReference type="InterPro" id="IPR001610">
    <property type="entry name" value="PAC"/>
</dbReference>
<proteinExistence type="predicted"/>
<dbReference type="PANTHER" id="PTHR43102">
    <property type="entry name" value="SLR1143 PROTEIN"/>
    <property type="match status" value="1"/>
</dbReference>
<keyword evidence="1" id="KW-0175">Coiled coil</keyword>
<keyword evidence="5" id="KW-1185">Reference proteome</keyword>
<feature type="coiled-coil region" evidence="1">
    <location>
        <begin position="286"/>
        <end position="313"/>
    </location>
</feature>
<accession>A0A937D1G7</accession>
<name>A0A937D1G7_9HYPH</name>
<organism evidence="4 5">
    <name type="scientific">Microvirga aerilata</name>
    <dbReference type="NCBI Taxonomy" id="670292"/>
    <lineage>
        <taxon>Bacteria</taxon>
        <taxon>Pseudomonadati</taxon>
        <taxon>Pseudomonadota</taxon>
        <taxon>Alphaproteobacteria</taxon>
        <taxon>Hyphomicrobiales</taxon>
        <taxon>Methylobacteriaceae</taxon>
        <taxon>Microvirga</taxon>
    </lineage>
</organism>
<dbReference type="InterPro" id="IPR000700">
    <property type="entry name" value="PAS-assoc_C"/>
</dbReference>
<protein>
    <submittedName>
        <fullName evidence="4">PAS domain S-box protein</fullName>
    </submittedName>
</protein>
<dbReference type="InterPro" id="IPR013655">
    <property type="entry name" value="PAS_fold_3"/>
</dbReference>
<dbReference type="SMART" id="SM00086">
    <property type="entry name" value="PAC"/>
    <property type="match status" value="2"/>
</dbReference>
<dbReference type="AlphaFoldDB" id="A0A937D1G7"/>
<dbReference type="Proteomes" id="UP000605848">
    <property type="component" value="Unassembled WGS sequence"/>
</dbReference>
<dbReference type="InterPro" id="IPR029016">
    <property type="entry name" value="GAF-like_dom_sf"/>
</dbReference>
<dbReference type="PANTHER" id="PTHR43102:SF2">
    <property type="entry name" value="GAF DOMAIN-CONTAINING PROTEIN"/>
    <property type="match status" value="1"/>
</dbReference>
<dbReference type="Gene3D" id="3.30.450.20">
    <property type="entry name" value="PAS domain"/>
    <property type="match status" value="2"/>
</dbReference>
<dbReference type="SUPFAM" id="SSF55785">
    <property type="entry name" value="PYP-like sensor domain (PAS domain)"/>
    <property type="match status" value="2"/>
</dbReference>
<evidence type="ECO:0000313" key="4">
    <source>
        <dbReference type="EMBL" id="MBL0405947.1"/>
    </source>
</evidence>
<sequence length="450" mass="50888">MAEYLGLSSPPEWKEVDRLAALQRYDVLDSDPEVEFDNIAKVASYICNAPIALITFLDEHRQWFKSRIGVDIAETPRELSICAHAILQSELFVVPDISKDPLFSSNPLFKTEPPLSFYAGVPLTTKDALPLGTLCVLDHKARPEGLTAKQADALATLAQSIMSQLELKLAIKAAAEGEDFTRRLLASSDDCIAVFDRTGHLRFMSDGGMRTMEVENFTAVQGLHWTEIWNGISSRDIDDAASTAEAGKTGRIHGFHTTAKGRQKWWDIVVTCIIGRDGFPQGFLCVSRDITELRQTEQNLRKSEKRLRALVDVMPAAFTSPQVVWFSDLEGEFTYCNDVWHDYTGLRRDERDVSWISVVHPNHREHILGVWRSHLARSTSFEMEIPIRRASDNTYRWFIVRGQPLKSEQGKIEQWFGIAIDIDERKQSEQALSESEERLQLALQAAHMIA</sequence>
<dbReference type="InterPro" id="IPR003018">
    <property type="entry name" value="GAF"/>
</dbReference>
<dbReference type="SUPFAM" id="SSF55781">
    <property type="entry name" value="GAF domain-like"/>
    <property type="match status" value="1"/>
</dbReference>
<dbReference type="RefSeq" id="WP_202062487.1">
    <property type="nucleotide sequence ID" value="NZ_JAEQMY010000031.1"/>
</dbReference>
<dbReference type="EMBL" id="JAEQMY010000031">
    <property type="protein sequence ID" value="MBL0405947.1"/>
    <property type="molecule type" value="Genomic_DNA"/>
</dbReference>
<evidence type="ECO:0000259" key="3">
    <source>
        <dbReference type="PROSITE" id="PS50113"/>
    </source>
</evidence>
<dbReference type="CDD" id="cd00130">
    <property type="entry name" value="PAS"/>
    <property type="match status" value="1"/>
</dbReference>
<feature type="domain" description="PAC" evidence="3">
    <location>
        <begin position="248"/>
        <end position="302"/>
    </location>
</feature>
<dbReference type="PROSITE" id="PS50113">
    <property type="entry name" value="PAC"/>
    <property type="match status" value="2"/>
</dbReference>
<comment type="caution">
    <text evidence="4">The sequence shown here is derived from an EMBL/GenBank/DDBJ whole genome shotgun (WGS) entry which is preliminary data.</text>
</comment>
<dbReference type="InterPro" id="IPR000014">
    <property type="entry name" value="PAS"/>
</dbReference>
<dbReference type="Pfam" id="PF08448">
    <property type="entry name" value="PAS_4"/>
    <property type="match status" value="1"/>
</dbReference>
<dbReference type="InterPro" id="IPR013656">
    <property type="entry name" value="PAS_4"/>
</dbReference>
<dbReference type="Gene3D" id="3.30.450.40">
    <property type="match status" value="1"/>
</dbReference>
<feature type="domain" description="PAC" evidence="3">
    <location>
        <begin position="381"/>
        <end position="434"/>
    </location>
</feature>
<evidence type="ECO:0000259" key="2">
    <source>
        <dbReference type="PROSITE" id="PS50112"/>
    </source>
</evidence>
<dbReference type="SMART" id="SM00091">
    <property type="entry name" value="PAS"/>
    <property type="match status" value="2"/>
</dbReference>
<dbReference type="InterPro" id="IPR035965">
    <property type="entry name" value="PAS-like_dom_sf"/>
</dbReference>
<evidence type="ECO:0000256" key="1">
    <source>
        <dbReference type="SAM" id="Coils"/>
    </source>
</evidence>
<dbReference type="NCBIfam" id="TIGR00229">
    <property type="entry name" value="sensory_box"/>
    <property type="match status" value="2"/>
</dbReference>
<dbReference type="PROSITE" id="PS50112">
    <property type="entry name" value="PAS"/>
    <property type="match status" value="1"/>
</dbReference>
<dbReference type="Pfam" id="PF08447">
    <property type="entry name" value="PAS_3"/>
    <property type="match status" value="1"/>
</dbReference>
<gene>
    <name evidence="4" type="ORF">JKG68_18465</name>
</gene>